<feature type="region of interest" description="Disordered" evidence="1">
    <location>
        <begin position="186"/>
        <end position="245"/>
    </location>
</feature>
<dbReference type="SUPFAM" id="SSF55008">
    <property type="entry name" value="HMA, heavy metal-associated domain"/>
    <property type="match status" value="2"/>
</dbReference>
<dbReference type="AlphaFoldDB" id="A0A218WBW5"/>
<feature type="compositionally biased region" description="Basic and acidic residues" evidence="1">
    <location>
        <begin position="186"/>
        <end position="199"/>
    </location>
</feature>
<evidence type="ECO:0000313" key="4">
    <source>
        <dbReference type="Proteomes" id="UP000197138"/>
    </source>
</evidence>
<dbReference type="InterPro" id="IPR006121">
    <property type="entry name" value="HMA_dom"/>
</dbReference>
<evidence type="ECO:0000259" key="2">
    <source>
        <dbReference type="PROSITE" id="PS50846"/>
    </source>
</evidence>
<dbReference type="CDD" id="cd00371">
    <property type="entry name" value="HMA"/>
    <property type="match status" value="2"/>
</dbReference>
<accession>A0A218WBW5</accession>
<dbReference type="GO" id="GO:0046872">
    <property type="term" value="F:metal ion binding"/>
    <property type="evidence" value="ECO:0007669"/>
    <property type="project" value="InterPro"/>
</dbReference>
<dbReference type="PANTHER" id="PTHR46413">
    <property type="entry name" value="HEAVY METAL-ASSOCIATED ISOPRENYLATED PLANT PROTEIN 6"/>
    <property type="match status" value="1"/>
</dbReference>
<dbReference type="EMBL" id="MTKT01004810">
    <property type="protein sequence ID" value="OWM69691.1"/>
    <property type="molecule type" value="Genomic_DNA"/>
</dbReference>
<dbReference type="PANTHER" id="PTHR46413:SF1">
    <property type="entry name" value="HEAVY METAL-ASSOCIATED ISOPRENYLATED PLANT PROTEIN 6"/>
    <property type="match status" value="1"/>
</dbReference>
<name>A0A218WBW5_PUNGR</name>
<feature type="domain" description="HMA" evidence="2">
    <location>
        <begin position="121"/>
        <end position="192"/>
    </location>
</feature>
<feature type="compositionally biased region" description="Basic and acidic residues" evidence="1">
    <location>
        <begin position="206"/>
        <end position="234"/>
    </location>
</feature>
<evidence type="ECO:0000256" key="1">
    <source>
        <dbReference type="SAM" id="MobiDB-lite"/>
    </source>
</evidence>
<dbReference type="Pfam" id="PF00403">
    <property type="entry name" value="HMA"/>
    <property type="match status" value="2"/>
</dbReference>
<protein>
    <recommendedName>
        <fullName evidence="2">HMA domain-containing protein</fullName>
    </recommendedName>
</protein>
<dbReference type="PROSITE" id="PS50846">
    <property type="entry name" value="HMA_2"/>
    <property type="match status" value="2"/>
</dbReference>
<feature type="region of interest" description="Disordered" evidence="1">
    <location>
        <begin position="77"/>
        <end position="120"/>
    </location>
</feature>
<feature type="region of interest" description="Disordered" evidence="1">
    <location>
        <begin position="1"/>
        <end position="23"/>
    </location>
</feature>
<evidence type="ECO:0000313" key="3">
    <source>
        <dbReference type="EMBL" id="OWM69691.1"/>
    </source>
</evidence>
<proteinExistence type="predicted"/>
<dbReference type="InterPro" id="IPR036163">
    <property type="entry name" value="HMA_dom_sf"/>
</dbReference>
<feature type="domain" description="HMA" evidence="2">
    <location>
        <begin position="21"/>
        <end position="84"/>
    </location>
</feature>
<organism evidence="3 4">
    <name type="scientific">Punica granatum</name>
    <name type="common">Pomegranate</name>
    <dbReference type="NCBI Taxonomy" id="22663"/>
    <lineage>
        <taxon>Eukaryota</taxon>
        <taxon>Viridiplantae</taxon>
        <taxon>Streptophyta</taxon>
        <taxon>Embryophyta</taxon>
        <taxon>Tracheophyta</taxon>
        <taxon>Spermatophyta</taxon>
        <taxon>Magnoliopsida</taxon>
        <taxon>eudicotyledons</taxon>
        <taxon>Gunneridae</taxon>
        <taxon>Pentapetalae</taxon>
        <taxon>rosids</taxon>
        <taxon>malvids</taxon>
        <taxon>Myrtales</taxon>
        <taxon>Lythraceae</taxon>
        <taxon>Punica</taxon>
    </lineage>
</organism>
<reference evidence="4" key="1">
    <citation type="journal article" date="2017" name="Plant J.">
        <title>The pomegranate (Punica granatum L.) genome and the genomics of punicalagin biosynthesis.</title>
        <authorList>
            <person name="Qin G."/>
            <person name="Xu C."/>
            <person name="Ming R."/>
            <person name="Tang H."/>
            <person name="Guyot R."/>
            <person name="Kramer E.M."/>
            <person name="Hu Y."/>
            <person name="Yi X."/>
            <person name="Qi Y."/>
            <person name="Xu X."/>
            <person name="Gao Z."/>
            <person name="Pan H."/>
            <person name="Jian J."/>
            <person name="Tian Y."/>
            <person name="Yue Z."/>
            <person name="Xu Y."/>
        </authorList>
    </citation>
    <scope>NUCLEOTIDE SEQUENCE [LARGE SCALE GENOMIC DNA]</scope>
    <source>
        <strain evidence="4">cv. Dabenzi</strain>
    </source>
</reference>
<dbReference type="Proteomes" id="UP000197138">
    <property type="component" value="Unassembled WGS sequence"/>
</dbReference>
<sequence length="327" mass="35549">MGEKEGSKSEGEKKSGGGSGGDVIVLKMDVHCDGCAKKVKKVVSNFSGVGDVKIDTASNKLTVTGKVDPAKLRQRLEDKTHKRVELVSLQPKKDGGPAGDKKPDEKKGDEKKKAEDKKPVESTAVLKIRLHCDGCMKKIRKVICKIDGVESVAMEQSKDLVTIKGTMDVKTLSPYLQDKFKRAVEVVPPKKDDASKDKSGGGGGDNKGKEPASTEKKADGGGDKTKKEEVKKEVASGGLPPPPKMEISRMEYNGYSTPQRPMYWYDGHGQSDGYPHVAVPYQYQGGHPSQGYYPPMHHIESGYSMDPRVMHAPQMFSDENPNACSVM</sequence>
<dbReference type="InterPro" id="IPR044594">
    <property type="entry name" value="HIPP01/3/5/6"/>
</dbReference>
<dbReference type="Gene3D" id="3.30.70.100">
    <property type="match status" value="2"/>
</dbReference>
<feature type="compositionally biased region" description="Basic and acidic residues" evidence="1">
    <location>
        <begin position="1"/>
        <end position="15"/>
    </location>
</feature>
<gene>
    <name evidence="3" type="ORF">CDL15_Pgr025540</name>
</gene>
<comment type="caution">
    <text evidence="3">The sequence shown here is derived from an EMBL/GenBank/DDBJ whole genome shotgun (WGS) entry which is preliminary data.</text>
</comment>